<dbReference type="Proteomes" id="UP000255389">
    <property type="component" value="Unassembled WGS sequence"/>
</dbReference>
<evidence type="ECO:0000313" key="1">
    <source>
        <dbReference type="EMBL" id="SUA31395.1"/>
    </source>
</evidence>
<dbReference type="AlphaFoldDB" id="A0A378WC53"/>
<reference evidence="1 2" key="1">
    <citation type="submission" date="2018-06" db="EMBL/GenBank/DDBJ databases">
        <authorList>
            <consortium name="Pathogen Informatics"/>
            <person name="Doyle S."/>
        </authorList>
    </citation>
    <scope>NUCLEOTIDE SEQUENCE [LARGE SCALE GENOMIC DNA]</scope>
    <source>
        <strain evidence="1 2">NCTC1542</strain>
    </source>
</reference>
<proteinExistence type="predicted"/>
<evidence type="ECO:0000313" key="2">
    <source>
        <dbReference type="Proteomes" id="UP000255389"/>
    </source>
</evidence>
<name>A0A378WC53_MYCFO</name>
<sequence length="126" mass="13690">MTSLEGSSPGNSGRLFTFQNPARTIAVASTYQGVAVGIEVEPAAMSLSEEDLAEAIVAAAKFSRERSRAVKAEDMVRNSVADGDNEDDCRRYIFKVQQFPTEADVEEQIAQHYGLDGDPLNPARTH</sequence>
<gene>
    <name evidence="1" type="ORF">NCTC1542_06749</name>
</gene>
<dbReference type="EMBL" id="UGQY01000006">
    <property type="protein sequence ID" value="SUA31395.1"/>
    <property type="molecule type" value="Genomic_DNA"/>
</dbReference>
<accession>A0A378WC53</accession>
<protein>
    <submittedName>
        <fullName evidence="1">Uncharacterized protein</fullName>
    </submittedName>
</protein>
<organism evidence="1 2">
    <name type="scientific">Mycolicibacterium fortuitum</name>
    <name type="common">Mycobacterium fortuitum</name>
    <dbReference type="NCBI Taxonomy" id="1766"/>
    <lineage>
        <taxon>Bacteria</taxon>
        <taxon>Bacillati</taxon>
        <taxon>Actinomycetota</taxon>
        <taxon>Actinomycetes</taxon>
        <taxon>Mycobacteriales</taxon>
        <taxon>Mycobacteriaceae</taxon>
        <taxon>Mycolicibacterium</taxon>
    </lineage>
</organism>